<accession>E5AFP7</accession>
<organism evidence="1 2">
    <name type="scientific">Leptosphaeria maculans (strain JN3 / isolate v23.1.3 / race Av1-4-5-6-7-8)</name>
    <name type="common">Blackleg fungus</name>
    <name type="synonym">Phoma lingam</name>
    <dbReference type="NCBI Taxonomy" id="985895"/>
    <lineage>
        <taxon>Eukaryota</taxon>
        <taxon>Fungi</taxon>
        <taxon>Dikarya</taxon>
        <taxon>Ascomycota</taxon>
        <taxon>Pezizomycotina</taxon>
        <taxon>Dothideomycetes</taxon>
        <taxon>Pleosporomycetidae</taxon>
        <taxon>Pleosporales</taxon>
        <taxon>Pleosporineae</taxon>
        <taxon>Leptosphaeriaceae</taxon>
        <taxon>Plenodomus</taxon>
        <taxon>Plenodomus lingam/Leptosphaeria maculans species complex</taxon>
    </lineage>
</organism>
<dbReference type="VEuPathDB" id="FungiDB:LEMA_uP008230.1"/>
<evidence type="ECO:0000313" key="2">
    <source>
        <dbReference type="Proteomes" id="UP000002668"/>
    </source>
</evidence>
<dbReference type="EMBL" id="FP929139">
    <property type="protein sequence ID" value="CBY02036.1"/>
    <property type="molecule type" value="Genomic_DNA"/>
</dbReference>
<name>E5AFP7_LEPMJ</name>
<reference evidence="2" key="1">
    <citation type="journal article" date="2011" name="Nat. Commun.">
        <title>Effector diversification within compartments of the Leptosphaeria maculans genome affected by Repeat-Induced Point mutations.</title>
        <authorList>
            <person name="Rouxel T."/>
            <person name="Grandaubert J."/>
            <person name="Hane J.K."/>
            <person name="Hoede C."/>
            <person name="van de Wouw A.P."/>
            <person name="Couloux A."/>
            <person name="Dominguez V."/>
            <person name="Anthouard V."/>
            <person name="Bally P."/>
            <person name="Bourras S."/>
            <person name="Cozijnsen A.J."/>
            <person name="Ciuffetti L.M."/>
            <person name="Degrave A."/>
            <person name="Dilmaghani A."/>
            <person name="Duret L."/>
            <person name="Fudal I."/>
            <person name="Goodwin S.B."/>
            <person name="Gout L."/>
            <person name="Glaser N."/>
            <person name="Linglin J."/>
            <person name="Kema G.H.J."/>
            <person name="Lapalu N."/>
            <person name="Lawrence C.B."/>
            <person name="May K."/>
            <person name="Meyer M."/>
            <person name="Ollivier B."/>
            <person name="Poulain J."/>
            <person name="Schoch C.L."/>
            <person name="Simon A."/>
            <person name="Spatafora J.W."/>
            <person name="Stachowiak A."/>
            <person name="Turgeon B.G."/>
            <person name="Tyler B.M."/>
            <person name="Vincent D."/>
            <person name="Weissenbach J."/>
            <person name="Amselem J."/>
            <person name="Quesneville H."/>
            <person name="Oliver R.P."/>
            <person name="Wincker P."/>
            <person name="Balesdent M.-H."/>
            <person name="Howlett B.J."/>
        </authorList>
    </citation>
    <scope>NUCLEOTIDE SEQUENCE [LARGE SCALE GENOMIC DNA]</scope>
    <source>
        <strain evidence="2">JN3 / isolate v23.1.3 / race Av1-4-5-6-7-8</strain>
    </source>
</reference>
<sequence>MQKGTATPPLTGQQFCRTANDKILDPQAAVDEVLGQARVGPCCGWPLHPNREG</sequence>
<proteinExistence type="predicted"/>
<dbReference type="Proteomes" id="UP000002668">
    <property type="component" value="Genome"/>
</dbReference>
<gene>
    <name evidence="1" type="ORF">LEMA_uP008230.1</name>
</gene>
<evidence type="ECO:0000313" key="1">
    <source>
        <dbReference type="EMBL" id="CBY02036.1"/>
    </source>
</evidence>
<keyword evidence="2" id="KW-1185">Reference proteome</keyword>
<dbReference type="InParanoid" id="E5AFP7"/>
<dbReference type="AlphaFoldDB" id="E5AFP7"/>
<protein>
    <submittedName>
        <fullName evidence="1">Predicted protein</fullName>
    </submittedName>
</protein>
<dbReference type="HOGENOM" id="CLU_3069163_0_0_1"/>